<feature type="signal peptide" evidence="7">
    <location>
        <begin position="1"/>
        <end position="27"/>
    </location>
</feature>
<name>A0A6A6Y190_9PEZI</name>
<sequence length="314" mass="32857">MIFNTSPCISLLLSSLSILVLASLASSTTISATPTQSLFPTESDVLGFTYQSDNGWFSPYHCPTSSAFIHGSHFGRCCTSDTRIDCPIATTCLDGSVMVNSDYRLTCTGTGAQTACVVGTLYHTPGDPSPMYVYQCWPTWTDGNWNATITVPDLQAIATSPPSTTAAATTSPSAAISSSPTTEVVKIVTSIISVASPAPTPSATAAASRKGLSGGAIAGIVVGVLVFAALLGLLVWRLRQQRNAPPAAPVPGMHQPILQVPSAGARVPVAQHLLVERQSLESLRDPVQPVQGDSGDAPPMQAPMYPRFRRTISL</sequence>
<gene>
    <name evidence="8 10" type="ORF">BDZ99DRAFT_577213</name>
</gene>
<evidence type="ECO:0000256" key="1">
    <source>
        <dbReference type="ARBA" id="ARBA00004167"/>
    </source>
</evidence>
<evidence type="ECO:0000256" key="6">
    <source>
        <dbReference type="SAM" id="Phobius"/>
    </source>
</evidence>
<dbReference type="GO" id="GO:0071944">
    <property type="term" value="C:cell periphery"/>
    <property type="evidence" value="ECO:0007669"/>
    <property type="project" value="UniProtKB-ARBA"/>
</dbReference>
<dbReference type="InterPro" id="IPR051694">
    <property type="entry name" value="Immunoregulatory_rcpt-like"/>
</dbReference>
<dbReference type="RefSeq" id="XP_033568959.1">
    <property type="nucleotide sequence ID" value="XM_033728664.1"/>
</dbReference>
<keyword evidence="2 6" id="KW-0812">Transmembrane</keyword>
<evidence type="ECO:0000313" key="10">
    <source>
        <dbReference type="RefSeq" id="XP_033568959.1"/>
    </source>
</evidence>
<protein>
    <recommendedName>
        <fullName evidence="11">Mid2 domain-containing protein</fullName>
    </recommendedName>
</protein>
<dbReference type="GO" id="GO:0016020">
    <property type="term" value="C:membrane"/>
    <property type="evidence" value="ECO:0007669"/>
    <property type="project" value="UniProtKB-SubCell"/>
</dbReference>
<reference evidence="10" key="2">
    <citation type="submission" date="2020-04" db="EMBL/GenBank/DDBJ databases">
        <authorList>
            <consortium name="NCBI Genome Project"/>
        </authorList>
    </citation>
    <scope>NUCLEOTIDE SEQUENCE</scope>
    <source>
        <strain evidence="10">CBS 304.34</strain>
    </source>
</reference>
<reference evidence="8 10" key="1">
    <citation type="journal article" date="2020" name="Stud. Mycol.">
        <title>101 Dothideomycetes genomes: a test case for predicting lifestyles and emergence of pathogens.</title>
        <authorList>
            <person name="Haridas S."/>
            <person name="Albert R."/>
            <person name="Binder M."/>
            <person name="Bloem J."/>
            <person name="Labutti K."/>
            <person name="Salamov A."/>
            <person name="Andreopoulos B."/>
            <person name="Baker S."/>
            <person name="Barry K."/>
            <person name="Bills G."/>
            <person name="Bluhm B."/>
            <person name="Cannon C."/>
            <person name="Castanera R."/>
            <person name="Culley D."/>
            <person name="Daum C."/>
            <person name="Ezra D."/>
            <person name="Gonzalez J."/>
            <person name="Henrissat B."/>
            <person name="Kuo A."/>
            <person name="Liang C."/>
            <person name="Lipzen A."/>
            <person name="Lutzoni F."/>
            <person name="Magnuson J."/>
            <person name="Mondo S."/>
            <person name="Nolan M."/>
            <person name="Ohm R."/>
            <person name="Pangilinan J."/>
            <person name="Park H.-J."/>
            <person name="Ramirez L."/>
            <person name="Alfaro M."/>
            <person name="Sun H."/>
            <person name="Tritt A."/>
            <person name="Yoshinaga Y."/>
            <person name="Zwiers L.-H."/>
            <person name="Turgeon B."/>
            <person name="Goodwin S."/>
            <person name="Spatafora J."/>
            <person name="Crous P."/>
            <person name="Grigoriev I."/>
        </authorList>
    </citation>
    <scope>NUCLEOTIDE SEQUENCE</scope>
    <source>
        <strain evidence="8 10">CBS 304.34</strain>
    </source>
</reference>
<evidence type="ECO:0000256" key="7">
    <source>
        <dbReference type="SAM" id="SignalP"/>
    </source>
</evidence>
<feature type="transmembrane region" description="Helical" evidence="6">
    <location>
        <begin position="216"/>
        <end position="236"/>
    </location>
</feature>
<proteinExistence type="predicted"/>
<evidence type="ECO:0000256" key="3">
    <source>
        <dbReference type="ARBA" id="ARBA00022989"/>
    </source>
</evidence>
<comment type="subcellular location">
    <subcellularLocation>
        <location evidence="1">Membrane</location>
        <topology evidence="1">Single-pass membrane protein</topology>
    </subcellularLocation>
</comment>
<dbReference type="GeneID" id="54469557"/>
<evidence type="ECO:0000313" key="9">
    <source>
        <dbReference type="Proteomes" id="UP000504636"/>
    </source>
</evidence>
<evidence type="ECO:0000256" key="5">
    <source>
        <dbReference type="SAM" id="MobiDB-lite"/>
    </source>
</evidence>
<reference evidence="10" key="3">
    <citation type="submission" date="2025-04" db="UniProtKB">
        <authorList>
            <consortium name="RefSeq"/>
        </authorList>
    </citation>
    <scope>IDENTIFICATION</scope>
    <source>
        <strain evidence="10">CBS 304.34</strain>
    </source>
</reference>
<evidence type="ECO:0000256" key="2">
    <source>
        <dbReference type="ARBA" id="ARBA00022692"/>
    </source>
</evidence>
<dbReference type="Proteomes" id="UP000504636">
    <property type="component" value="Unplaced"/>
</dbReference>
<dbReference type="CDD" id="cd12087">
    <property type="entry name" value="TM_EGFR-like"/>
    <property type="match status" value="1"/>
</dbReference>
<dbReference type="OrthoDB" id="3800696at2759"/>
<organism evidence="8">
    <name type="scientific">Mytilinidion resinicola</name>
    <dbReference type="NCBI Taxonomy" id="574789"/>
    <lineage>
        <taxon>Eukaryota</taxon>
        <taxon>Fungi</taxon>
        <taxon>Dikarya</taxon>
        <taxon>Ascomycota</taxon>
        <taxon>Pezizomycotina</taxon>
        <taxon>Dothideomycetes</taxon>
        <taxon>Pleosporomycetidae</taxon>
        <taxon>Mytilinidiales</taxon>
        <taxon>Mytilinidiaceae</taxon>
        <taxon>Mytilinidion</taxon>
    </lineage>
</organism>
<evidence type="ECO:0000313" key="8">
    <source>
        <dbReference type="EMBL" id="KAF2801995.1"/>
    </source>
</evidence>
<dbReference type="EMBL" id="MU003726">
    <property type="protein sequence ID" value="KAF2801995.1"/>
    <property type="molecule type" value="Genomic_DNA"/>
</dbReference>
<feature type="chain" id="PRO_5044628793" description="Mid2 domain-containing protein" evidence="7">
    <location>
        <begin position="28"/>
        <end position="314"/>
    </location>
</feature>
<keyword evidence="7" id="KW-0732">Signal</keyword>
<dbReference type="PANTHER" id="PTHR15549">
    <property type="entry name" value="PAIRED IMMUNOGLOBULIN-LIKE TYPE 2 RECEPTOR"/>
    <property type="match status" value="1"/>
</dbReference>
<dbReference type="AlphaFoldDB" id="A0A6A6Y190"/>
<keyword evidence="4 6" id="KW-0472">Membrane</keyword>
<keyword evidence="9" id="KW-1185">Reference proteome</keyword>
<accession>A0A6A6Y190</accession>
<feature type="region of interest" description="Disordered" evidence="5">
    <location>
        <begin position="284"/>
        <end position="303"/>
    </location>
</feature>
<keyword evidence="3 6" id="KW-1133">Transmembrane helix</keyword>
<evidence type="ECO:0000256" key="4">
    <source>
        <dbReference type="ARBA" id="ARBA00023136"/>
    </source>
</evidence>
<evidence type="ECO:0008006" key="11">
    <source>
        <dbReference type="Google" id="ProtNLM"/>
    </source>
</evidence>